<dbReference type="InterPro" id="IPR001732">
    <property type="entry name" value="UDP-Glc/GDP-Man_DH_N"/>
</dbReference>
<evidence type="ECO:0000313" key="14">
    <source>
        <dbReference type="Proteomes" id="UP000095679"/>
    </source>
</evidence>
<dbReference type="InterPro" id="IPR017476">
    <property type="entry name" value="UDP-Glc/GDP-Man"/>
</dbReference>
<dbReference type="UniPathway" id="UPA00038">
    <property type="reaction ID" value="UER00491"/>
</dbReference>
<evidence type="ECO:0000256" key="7">
    <source>
        <dbReference type="ARBA" id="ARBA00047473"/>
    </source>
</evidence>
<keyword evidence="5 8" id="KW-0560">Oxidoreductase</keyword>
<comment type="pathway">
    <text evidence="1">Nucleotide-sugar biosynthesis; UDP-alpha-D-glucuronate biosynthesis; UDP-alpha-D-glucuronate from UDP-alpha-D-glucose: step 1/1.</text>
</comment>
<dbReference type="PIRSF" id="PIRSF500134">
    <property type="entry name" value="UDPglc_DH_bac"/>
    <property type="match status" value="1"/>
</dbReference>
<dbReference type="Gene3D" id="1.10.1040.10">
    <property type="entry name" value="N-(1-d-carboxylethyl)-l-norvaline Dehydrogenase, domain 2"/>
    <property type="match status" value="1"/>
</dbReference>
<dbReference type="GO" id="GO:0000271">
    <property type="term" value="P:polysaccharide biosynthetic process"/>
    <property type="evidence" value="ECO:0007669"/>
    <property type="project" value="InterPro"/>
</dbReference>
<reference evidence="13 14" key="1">
    <citation type="submission" date="2015-09" db="EMBL/GenBank/DDBJ databases">
        <authorList>
            <consortium name="Pathogen Informatics"/>
        </authorList>
    </citation>
    <scope>NUCLEOTIDE SEQUENCE [LARGE SCALE GENOMIC DNA]</scope>
    <source>
        <strain evidence="13 14">2789STDY5834835</strain>
    </source>
</reference>
<feature type="binding site" evidence="10">
    <location>
        <position position="416"/>
    </location>
    <ligand>
        <name>substrate</name>
    </ligand>
</feature>
<dbReference type="PANTHER" id="PTHR43750">
    <property type="entry name" value="UDP-GLUCOSE 6-DEHYDROGENASE TUAD"/>
    <property type="match status" value="1"/>
</dbReference>
<dbReference type="GO" id="GO:0003979">
    <property type="term" value="F:UDP-glucose 6-dehydrogenase activity"/>
    <property type="evidence" value="ECO:0007669"/>
    <property type="project" value="UniProtKB-EC"/>
</dbReference>
<dbReference type="SUPFAM" id="SSF52413">
    <property type="entry name" value="UDP-glucose/GDP-mannose dehydrogenase C-terminal domain"/>
    <property type="match status" value="1"/>
</dbReference>
<feature type="binding site" evidence="11">
    <location>
        <position position="124"/>
    </location>
    <ligand>
        <name>NAD(+)</name>
        <dbReference type="ChEBI" id="CHEBI:57540"/>
    </ligand>
</feature>
<dbReference type="RefSeq" id="WP_055299483.1">
    <property type="nucleotide sequence ID" value="NZ_BLYK01000026.1"/>
</dbReference>
<dbReference type="Proteomes" id="UP000095679">
    <property type="component" value="Unassembled WGS sequence"/>
</dbReference>
<evidence type="ECO:0000256" key="6">
    <source>
        <dbReference type="ARBA" id="ARBA00023027"/>
    </source>
</evidence>
<dbReference type="GO" id="GO:0006065">
    <property type="term" value="P:UDP-glucuronate biosynthetic process"/>
    <property type="evidence" value="ECO:0007669"/>
    <property type="project" value="UniProtKB-UniPathway"/>
</dbReference>
<dbReference type="InterPro" id="IPR028357">
    <property type="entry name" value="UDPglc_DH_bac"/>
</dbReference>
<feature type="binding site" evidence="10">
    <location>
        <position position="209"/>
    </location>
    <ligand>
        <name>substrate</name>
    </ligand>
</feature>
<evidence type="ECO:0000256" key="4">
    <source>
        <dbReference type="ARBA" id="ARBA00015132"/>
    </source>
</evidence>
<evidence type="ECO:0000256" key="3">
    <source>
        <dbReference type="ARBA" id="ARBA00012954"/>
    </source>
</evidence>
<dbReference type="InterPro" id="IPR008927">
    <property type="entry name" value="6-PGluconate_DH-like_C_sf"/>
</dbReference>
<organism evidence="13 14">
    <name type="scientific">Anaerobutyricum hallii</name>
    <dbReference type="NCBI Taxonomy" id="39488"/>
    <lineage>
        <taxon>Bacteria</taxon>
        <taxon>Bacillati</taxon>
        <taxon>Bacillota</taxon>
        <taxon>Clostridia</taxon>
        <taxon>Lachnospirales</taxon>
        <taxon>Lachnospiraceae</taxon>
        <taxon>Anaerobutyricum</taxon>
    </lineage>
</organism>
<dbReference type="NCBIfam" id="TIGR03026">
    <property type="entry name" value="NDP-sugDHase"/>
    <property type="match status" value="1"/>
</dbReference>
<dbReference type="EMBL" id="CYZL01000026">
    <property type="protein sequence ID" value="CUO83298.1"/>
    <property type="molecule type" value="Genomic_DNA"/>
</dbReference>
<feature type="binding site" evidence="11">
    <location>
        <position position="89"/>
    </location>
    <ligand>
        <name>NAD(+)</name>
        <dbReference type="ChEBI" id="CHEBI:57540"/>
    </ligand>
</feature>
<dbReference type="PANTHER" id="PTHR43750:SF2">
    <property type="entry name" value="UDP-GLUCOSE 6-DEHYDROGENASE"/>
    <property type="match status" value="1"/>
</dbReference>
<dbReference type="EC" id="1.1.1.22" evidence="3 8"/>
<feature type="binding site" evidence="10">
    <location>
        <begin position="148"/>
        <end position="151"/>
    </location>
    <ligand>
        <name>substrate</name>
    </ligand>
</feature>
<dbReference type="InterPro" id="IPR014026">
    <property type="entry name" value="UDP-Glc/GDP-Man_DH_dimer"/>
</dbReference>
<dbReference type="Pfam" id="PF03720">
    <property type="entry name" value="UDPG_MGDP_dh_C"/>
    <property type="match status" value="1"/>
</dbReference>
<feature type="active site" description="Nucleophile" evidence="9">
    <location>
        <position position="265"/>
    </location>
</feature>
<evidence type="ECO:0000256" key="9">
    <source>
        <dbReference type="PIRSR" id="PIRSR500134-1"/>
    </source>
</evidence>
<feature type="binding site" evidence="10">
    <location>
        <begin position="254"/>
        <end position="258"/>
    </location>
    <ligand>
        <name>substrate</name>
    </ligand>
</feature>
<evidence type="ECO:0000256" key="1">
    <source>
        <dbReference type="ARBA" id="ARBA00004701"/>
    </source>
</evidence>
<dbReference type="SUPFAM" id="SSF51735">
    <property type="entry name" value="NAD(P)-binding Rossmann-fold domains"/>
    <property type="match status" value="1"/>
</dbReference>
<evidence type="ECO:0000313" key="13">
    <source>
        <dbReference type="EMBL" id="CUO83298.1"/>
    </source>
</evidence>
<evidence type="ECO:0000256" key="5">
    <source>
        <dbReference type="ARBA" id="ARBA00023002"/>
    </source>
</evidence>
<dbReference type="InterPro" id="IPR013328">
    <property type="entry name" value="6PGD_dom2"/>
</dbReference>
<dbReference type="AlphaFoldDB" id="A0A174ID58"/>
<dbReference type="SMART" id="SM00984">
    <property type="entry name" value="UDPG_MGDP_dh_C"/>
    <property type="match status" value="1"/>
</dbReference>
<evidence type="ECO:0000259" key="12">
    <source>
        <dbReference type="SMART" id="SM00984"/>
    </source>
</evidence>
<feature type="binding site" evidence="11">
    <location>
        <position position="40"/>
    </location>
    <ligand>
        <name>NAD(+)</name>
        <dbReference type="ChEBI" id="CHEBI:57540"/>
    </ligand>
</feature>
<dbReference type="Pfam" id="PF00984">
    <property type="entry name" value="UDPG_MGDP_dh"/>
    <property type="match status" value="1"/>
</dbReference>
<feature type="binding site" evidence="11">
    <location>
        <position position="35"/>
    </location>
    <ligand>
        <name>NAD(+)</name>
        <dbReference type="ChEBI" id="CHEBI:57540"/>
    </ligand>
</feature>
<gene>
    <name evidence="13" type="primary">ugd_2</name>
    <name evidence="13" type="ORF">ERS852450_02516</name>
</gene>
<dbReference type="GO" id="GO:0051287">
    <property type="term" value="F:NAD binding"/>
    <property type="evidence" value="ECO:0007669"/>
    <property type="project" value="InterPro"/>
</dbReference>
<feature type="domain" description="UDP-glucose/GDP-mannose dehydrogenase C-terminal" evidence="12">
    <location>
        <begin position="327"/>
        <end position="415"/>
    </location>
</feature>
<name>A0A174ID58_9FIRM</name>
<accession>A0A174ID58</accession>
<feature type="binding site" evidence="10">
    <location>
        <position position="262"/>
    </location>
    <ligand>
        <name>substrate</name>
    </ligand>
</feature>
<sequence>MRDFNSLKIAVAGTGYVGLSIATLLSQHHEVHAVDIVPEKVDLINNKKSPIQDDYIEKYLAEKDLNLTATLDAKEAYSDADFVVIAAPTNYDSKKNFFDTSAVEAVIKLVIEYNPEAIMVIKSTIPVGYTTSVREKFHCDNIIFSPEFLRESKALYDNLYPSRIIVGTDINNARLVKAAHTFAELLQEGAIKEDIDTLFMGFTEAEAVKLFANTYLALRVSYFNELDTYAEMKGLNTQQIINGVCLDPRIGTHYNNPSFGYGGYCLPKDTKQLLANYADVPENLIEAIVESNRTRKDFIADRVLEIAGAYEANDDWDESKEKDVVVGVYRLTMKSNSDNFRQSSIQGVMKRIKAKGATVIVYEPTLKDGEKFFGSKVVNDLEEFKKQSQAIIANRYDSCLDNVKNKVYTRDIFQRD</sequence>
<dbReference type="Pfam" id="PF03721">
    <property type="entry name" value="UDPG_MGDP_dh_N"/>
    <property type="match status" value="1"/>
</dbReference>
<dbReference type="InterPro" id="IPR036291">
    <property type="entry name" value="NAD(P)-bd_dom_sf"/>
</dbReference>
<proteinExistence type="inferred from homology"/>
<evidence type="ECO:0000256" key="8">
    <source>
        <dbReference type="PIRNR" id="PIRNR000124"/>
    </source>
</evidence>
<dbReference type="InterPro" id="IPR014027">
    <property type="entry name" value="UDP-Glc/GDP-Man_DH_C"/>
</dbReference>
<protein>
    <recommendedName>
        <fullName evidence="4 8">UDP-glucose 6-dehydrogenase</fullName>
        <ecNumber evidence="3 8">1.1.1.22</ecNumber>
    </recommendedName>
</protein>
<feature type="binding site" evidence="10">
    <location>
        <position position="334"/>
    </location>
    <ligand>
        <name>substrate</name>
    </ligand>
</feature>
<comment type="similarity">
    <text evidence="2 8">Belongs to the UDP-glucose/GDP-mannose dehydrogenase family.</text>
</comment>
<evidence type="ECO:0000256" key="11">
    <source>
        <dbReference type="PIRSR" id="PIRSR500134-3"/>
    </source>
</evidence>
<dbReference type="PIRSF" id="PIRSF000124">
    <property type="entry name" value="UDPglc_GDPman_dh"/>
    <property type="match status" value="1"/>
</dbReference>
<feature type="binding site" evidence="11">
    <location>
        <position position="341"/>
    </location>
    <ligand>
        <name>NAD(+)</name>
        <dbReference type="ChEBI" id="CHEBI:57540"/>
    </ligand>
</feature>
<evidence type="ECO:0000256" key="10">
    <source>
        <dbReference type="PIRSR" id="PIRSR500134-2"/>
    </source>
</evidence>
<feature type="binding site" evidence="11">
    <location>
        <position position="268"/>
    </location>
    <ligand>
        <name>NAD(+)</name>
        <dbReference type="ChEBI" id="CHEBI:57540"/>
    </ligand>
</feature>
<feature type="binding site" evidence="11">
    <location>
        <position position="151"/>
    </location>
    <ligand>
        <name>NAD(+)</name>
        <dbReference type="ChEBI" id="CHEBI:57540"/>
    </ligand>
</feature>
<dbReference type="InterPro" id="IPR036220">
    <property type="entry name" value="UDP-Glc/GDP-Man_DH_C_sf"/>
</dbReference>
<dbReference type="Gene3D" id="3.40.50.720">
    <property type="entry name" value="NAD(P)-binding Rossmann-like Domain"/>
    <property type="match status" value="2"/>
</dbReference>
<feature type="binding site" evidence="10">
    <location>
        <position position="333"/>
    </location>
    <ligand>
        <name>substrate</name>
    </ligand>
</feature>
<dbReference type="SUPFAM" id="SSF48179">
    <property type="entry name" value="6-phosphogluconate dehydrogenase C-terminal domain-like"/>
    <property type="match status" value="1"/>
</dbReference>
<evidence type="ECO:0000256" key="2">
    <source>
        <dbReference type="ARBA" id="ARBA00006601"/>
    </source>
</evidence>
<comment type="catalytic activity">
    <reaction evidence="7 8">
        <text>UDP-alpha-D-glucose + 2 NAD(+) + H2O = UDP-alpha-D-glucuronate + 2 NADH + 3 H(+)</text>
        <dbReference type="Rhea" id="RHEA:23596"/>
        <dbReference type="ChEBI" id="CHEBI:15377"/>
        <dbReference type="ChEBI" id="CHEBI:15378"/>
        <dbReference type="ChEBI" id="CHEBI:57540"/>
        <dbReference type="ChEBI" id="CHEBI:57945"/>
        <dbReference type="ChEBI" id="CHEBI:58052"/>
        <dbReference type="ChEBI" id="CHEBI:58885"/>
        <dbReference type="EC" id="1.1.1.22"/>
    </reaction>
</comment>
<keyword evidence="6 8" id="KW-0520">NAD</keyword>